<dbReference type="RefSeq" id="WP_015471290.1">
    <property type="nucleotide sequence ID" value="NC_020813.1"/>
</dbReference>
<dbReference type="PATRIC" id="fig|1184267.3.peg.2612"/>
<evidence type="ECO:0000313" key="2">
    <source>
        <dbReference type="EMBL" id="AGH96800.1"/>
    </source>
</evidence>
<dbReference type="KEGG" id="bex:A11Q_2584"/>
<evidence type="ECO:0008006" key="4">
    <source>
        <dbReference type="Google" id="ProtNLM"/>
    </source>
</evidence>
<feature type="chain" id="PRO_5004060214" description="DUF4142 domain-containing protein" evidence="1">
    <location>
        <begin position="35"/>
        <end position="180"/>
    </location>
</feature>
<sequence length="180" mass="19977">MQWSKPQNRRSAVRNVFSIFAGVAGLSFSSSAKAFDLETAFDLSKADIERFGEHAELFRAFRKDFGHQLTEGMAHHAQKSTQPEVCLQALQAKYVPAAQEILKSIETEFAENTIASLTDSEKKLLTKILKDHGPEVGSLMGKVFKARSTAMTQMFHRLDSEMSTFAINFSGAGENEKKPS</sequence>
<reference evidence="2 3" key="1">
    <citation type="journal article" date="2013" name="ISME J.">
        <title>By their genes ye shall know them: genomic signatures of predatory bacteria.</title>
        <authorList>
            <person name="Pasternak Z."/>
            <person name="Pietrokovski S."/>
            <person name="Rotem O."/>
            <person name="Gophna U."/>
            <person name="Lurie-Weinberger M.N."/>
            <person name="Jurkevitch E."/>
        </authorList>
    </citation>
    <scope>NUCLEOTIDE SEQUENCE [LARGE SCALE GENOMIC DNA]</scope>
    <source>
        <strain evidence="2 3">JSS</strain>
    </source>
</reference>
<feature type="signal peptide" evidence="1">
    <location>
        <begin position="1"/>
        <end position="34"/>
    </location>
</feature>
<dbReference type="HOGENOM" id="CLU_1493421_0_0_7"/>
<dbReference type="Proteomes" id="UP000012040">
    <property type="component" value="Chromosome"/>
</dbReference>
<proteinExistence type="predicted"/>
<keyword evidence="3" id="KW-1185">Reference proteome</keyword>
<organism evidence="2 3">
    <name type="scientific">Pseudobdellovibrio exovorus JSS</name>
    <dbReference type="NCBI Taxonomy" id="1184267"/>
    <lineage>
        <taxon>Bacteria</taxon>
        <taxon>Pseudomonadati</taxon>
        <taxon>Bdellovibrionota</taxon>
        <taxon>Bdellovibrionia</taxon>
        <taxon>Bdellovibrionales</taxon>
        <taxon>Pseudobdellovibrionaceae</taxon>
        <taxon>Pseudobdellovibrio</taxon>
    </lineage>
</organism>
<evidence type="ECO:0000313" key="3">
    <source>
        <dbReference type="Proteomes" id="UP000012040"/>
    </source>
</evidence>
<keyword evidence="1" id="KW-0732">Signal</keyword>
<evidence type="ECO:0000256" key="1">
    <source>
        <dbReference type="SAM" id="SignalP"/>
    </source>
</evidence>
<protein>
    <recommendedName>
        <fullName evidence="4">DUF4142 domain-containing protein</fullName>
    </recommendedName>
</protein>
<gene>
    <name evidence="2" type="ORF">A11Q_2584</name>
</gene>
<name>M4VE79_9BACT</name>
<dbReference type="STRING" id="1184267.A11Q_2584"/>
<accession>M4VE79</accession>
<dbReference type="EMBL" id="CP003537">
    <property type="protein sequence ID" value="AGH96800.1"/>
    <property type="molecule type" value="Genomic_DNA"/>
</dbReference>
<dbReference type="AlphaFoldDB" id="M4VE79"/>